<sequence length="290" mass="32997">MLKVADLSNWQTPDLSQYPADAYIFKATEGCGYVDPHCDPFVQQVKATGKPWGIYHFMDGTDWRAQADFFLSNCRGYFGECIVALDYEGYGRQGAGVAKAWLDYVTDSIGYKPLIYMSSADEVGDDWREVVGGDYGLWLANYPTNDGRDEEPEACPITRHWPQVAMWQYSSNPYDRSYFYGDEEVWSAYTGQQEVSHEAVDVTDRFQVGDIVHLRGDEATQWAAVYTDLIERGGEEVKPVTIDTGLQGKDFQVTWLGSHRQVELALLKSDGTQGQFRYVAYDWDLIKREL</sequence>
<dbReference type="SUPFAM" id="SSF51445">
    <property type="entry name" value="(Trans)glycosidases"/>
    <property type="match status" value="1"/>
</dbReference>
<gene>
    <name evidence="2" type="ORF">HMPREF3187_01543</name>
</gene>
<accession>A0A133XSX4</accession>
<dbReference type="PROSITE" id="PS51904">
    <property type="entry name" value="GLYCOSYL_HYDROL_F25_2"/>
    <property type="match status" value="1"/>
</dbReference>
<dbReference type="AlphaFoldDB" id="A0A133XSX4"/>
<dbReference type="Gene3D" id="3.20.20.80">
    <property type="entry name" value="Glycosidases"/>
    <property type="match status" value="1"/>
</dbReference>
<dbReference type="GO" id="GO:0003796">
    <property type="term" value="F:lysozyme activity"/>
    <property type="evidence" value="ECO:0007669"/>
    <property type="project" value="InterPro"/>
</dbReference>
<dbReference type="InterPro" id="IPR002053">
    <property type="entry name" value="Glyco_hydro_25"/>
</dbReference>
<dbReference type="Pfam" id="PF01183">
    <property type="entry name" value="Glyco_hydro_25"/>
    <property type="match status" value="1"/>
</dbReference>
<comment type="similarity">
    <text evidence="1">Belongs to the glycosyl hydrolase 25 family.</text>
</comment>
<dbReference type="InterPro" id="IPR017853">
    <property type="entry name" value="GH"/>
</dbReference>
<dbReference type="EMBL" id="LSCQ01000086">
    <property type="protein sequence ID" value="KXB34041.1"/>
    <property type="molecule type" value="Genomic_DNA"/>
</dbReference>
<dbReference type="GO" id="GO:0016998">
    <property type="term" value="P:cell wall macromolecule catabolic process"/>
    <property type="evidence" value="ECO:0007669"/>
    <property type="project" value="InterPro"/>
</dbReference>
<keyword evidence="2" id="KW-0378">Hydrolase</keyword>
<dbReference type="GO" id="GO:0009253">
    <property type="term" value="P:peptidoglycan catabolic process"/>
    <property type="evidence" value="ECO:0007669"/>
    <property type="project" value="InterPro"/>
</dbReference>
<evidence type="ECO:0000313" key="2">
    <source>
        <dbReference type="EMBL" id="KXB34041.1"/>
    </source>
</evidence>
<dbReference type="RefSeq" id="WP_060937228.1">
    <property type="nucleotide sequence ID" value="NZ_JASOZP010000040.1"/>
</dbReference>
<organism evidence="2 3">
    <name type="scientific">Aerococcus christensenii</name>
    <dbReference type="NCBI Taxonomy" id="87541"/>
    <lineage>
        <taxon>Bacteria</taxon>
        <taxon>Bacillati</taxon>
        <taxon>Bacillota</taxon>
        <taxon>Bacilli</taxon>
        <taxon>Lactobacillales</taxon>
        <taxon>Aerococcaceae</taxon>
        <taxon>Aerococcus</taxon>
    </lineage>
</organism>
<dbReference type="PATRIC" id="fig|87541.4.peg.1530"/>
<reference evidence="2 3" key="1">
    <citation type="submission" date="2016-01" db="EMBL/GenBank/DDBJ databases">
        <authorList>
            <person name="Oliw E.H."/>
        </authorList>
    </citation>
    <scope>NUCLEOTIDE SEQUENCE [LARGE SCALE GENOMIC DNA]</scope>
    <source>
        <strain evidence="2 3">KA00635</strain>
    </source>
</reference>
<name>A0A133XSX4_9LACT</name>
<protein>
    <submittedName>
        <fullName evidence="2">Glycosyl hydrolase family 25</fullName>
    </submittedName>
</protein>
<dbReference type="OrthoDB" id="9783374at2"/>
<evidence type="ECO:0000256" key="1">
    <source>
        <dbReference type="ARBA" id="ARBA00010646"/>
    </source>
</evidence>
<comment type="caution">
    <text evidence="2">The sequence shown here is derived from an EMBL/GenBank/DDBJ whole genome shotgun (WGS) entry which is preliminary data.</text>
</comment>
<proteinExistence type="inferred from homology"/>
<dbReference type="Proteomes" id="UP000070422">
    <property type="component" value="Unassembled WGS sequence"/>
</dbReference>
<evidence type="ECO:0000313" key="3">
    <source>
        <dbReference type="Proteomes" id="UP000070422"/>
    </source>
</evidence>